<keyword evidence="4 12" id="KW-0963">Cytoplasm</keyword>
<evidence type="ECO:0000256" key="9">
    <source>
        <dbReference type="ARBA" id="ARBA00023125"/>
    </source>
</evidence>
<proteinExistence type="inferred from homology"/>
<dbReference type="InterPro" id="IPR001238">
    <property type="entry name" value="DNA-binding_RecF"/>
</dbReference>
<comment type="caution">
    <text evidence="15">The sequence shown here is derived from an EMBL/GenBank/DDBJ whole genome shotgun (WGS) entry which is preliminary data.</text>
</comment>
<sequence length="375" mass="43168">MIVKSLCLENFRNHKDTKIQFSDSFNIIYGNNGQGKTNILEAIYLCASGRSHRTSKDSELVLFGSDFYNINTFVLNSGLDKVINIKYLNDQKKQIMVNEIPLKKLGSLMGNLYAVIFSPEDLFVVKQGPGERRRFVDITLSQIRPSYFYNLQQLARILKQRNILLKNIYSKNGLMDTIDIWNIKLAEVASNIILERRKFAVLLSELAQKQHRFLTTDKEIIAFDYNCSFQIDENSNKSEISDIYLRLLEKGIDRDIAIGYTSLGPHRDDYDISINNKSLKLYGSQGQQRSSVLSLKIAEIELINQETGQYPILLLDDVMSELDENRQKYLMNSIKGVQTFITCTNAYKFSLENIAKYFKIENGSVIDIFENENLH</sequence>
<dbReference type="Gene3D" id="1.20.1050.90">
    <property type="entry name" value="RecF/RecN/SMC, N-terminal domain"/>
    <property type="match status" value="1"/>
</dbReference>
<evidence type="ECO:0000259" key="14">
    <source>
        <dbReference type="Pfam" id="PF02463"/>
    </source>
</evidence>
<evidence type="ECO:0000256" key="8">
    <source>
        <dbReference type="ARBA" id="ARBA00022840"/>
    </source>
</evidence>
<dbReference type="NCBIfam" id="TIGR00611">
    <property type="entry name" value="recf"/>
    <property type="match status" value="1"/>
</dbReference>
<feature type="binding site" evidence="12">
    <location>
        <begin position="30"/>
        <end position="37"/>
    </location>
    <ligand>
        <name>ATP</name>
        <dbReference type="ChEBI" id="CHEBI:30616"/>
    </ligand>
</feature>
<keyword evidence="6 12" id="KW-0547">Nucleotide-binding</keyword>
<protein>
    <recommendedName>
        <fullName evidence="3 12">DNA replication and repair protein RecF</fullName>
    </recommendedName>
</protein>
<keyword evidence="16" id="KW-1185">Reference proteome</keyword>
<dbReference type="SUPFAM" id="SSF52540">
    <property type="entry name" value="P-loop containing nucleoside triphosphate hydrolases"/>
    <property type="match status" value="1"/>
</dbReference>
<dbReference type="GO" id="GO:0006260">
    <property type="term" value="P:DNA replication"/>
    <property type="evidence" value="ECO:0007669"/>
    <property type="project" value="UniProtKB-UniRule"/>
</dbReference>
<dbReference type="GO" id="GO:0005524">
    <property type="term" value="F:ATP binding"/>
    <property type="evidence" value="ECO:0007669"/>
    <property type="project" value="UniProtKB-UniRule"/>
</dbReference>
<feature type="domain" description="RecF/RecN/SMC N-terminal" evidence="14">
    <location>
        <begin position="3"/>
        <end position="349"/>
    </location>
</feature>
<dbReference type="AlphaFoldDB" id="A0A318XMC2"/>
<evidence type="ECO:0000256" key="2">
    <source>
        <dbReference type="ARBA" id="ARBA00008016"/>
    </source>
</evidence>
<keyword evidence="11 12" id="KW-0742">SOS response</keyword>
<dbReference type="GO" id="GO:0009432">
    <property type="term" value="P:SOS response"/>
    <property type="evidence" value="ECO:0007669"/>
    <property type="project" value="UniProtKB-UniRule"/>
</dbReference>
<evidence type="ECO:0000256" key="11">
    <source>
        <dbReference type="ARBA" id="ARBA00023236"/>
    </source>
</evidence>
<evidence type="ECO:0000256" key="4">
    <source>
        <dbReference type="ARBA" id="ARBA00022490"/>
    </source>
</evidence>
<dbReference type="Pfam" id="PF02463">
    <property type="entry name" value="SMC_N"/>
    <property type="match status" value="1"/>
</dbReference>
<evidence type="ECO:0000256" key="7">
    <source>
        <dbReference type="ARBA" id="ARBA00022763"/>
    </source>
</evidence>
<name>A0A318XMC2_9FIRM</name>
<reference evidence="15 16" key="1">
    <citation type="submission" date="2018-06" db="EMBL/GenBank/DDBJ databases">
        <title>Genomic Encyclopedia of Type Strains, Phase I: the one thousand microbial genomes (KMG-I) project.</title>
        <authorList>
            <person name="Kyrpides N."/>
        </authorList>
    </citation>
    <scope>NUCLEOTIDE SEQUENCE [LARGE SCALE GENOMIC DNA]</scope>
    <source>
        <strain evidence="15 16">DSM 19573</strain>
    </source>
</reference>
<accession>A0A318XMC2</accession>
<comment type="function">
    <text evidence="12 13">The RecF protein is involved in DNA metabolism; it is required for DNA replication and normal SOS inducibility. RecF binds preferentially to single-stranded, linear DNA. It also seems to bind ATP.</text>
</comment>
<dbReference type="InterPro" id="IPR027417">
    <property type="entry name" value="P-loop_NTPase"/>
</dbReference>
<evidence type="ECO:0000313" key="15">
    <source>
        <dbReference type="EMBL" id="PYG88997.1"/>
    </source>
</evidence>
<dbReference type="OrthoDB" id="9803889at2"/>
<dbReference type="InterPro" id="IPR003395">
    <property type="entry name" value="RecF/RecN/SMC_N"/>
</dbReference>
<dbReference type="CDD" id="cd03242">
    <property type="entry name" value="ABC_RecF"/>
    <property type="match status" value="1"/>
</dbReference>
<dbReference type="PROSITE" id="PS00618">
    <property type="entry name" value="RECF_2"/>
    <property type="match status" value="1"/>
</dbReference>
<keyword evidence="7 12" id="KW-0227">DNA damage</keyword>
<evidence type="ECO:0000256" key="10">
    <source>
        <dbReference type="ARBA" id="ARBA00023204"/>
    </source>
</evidence>
<evidence type="ECO:0000313" key="16">
    <source>
        <dbReference type="Proteomes" id="UP000248132"/>
    </source>
</evidence>
<comment type="subcellular location">
    <subcellularLocation>
        <location evidence="1 12 13">Cytoplasm</location>
    </subcellularLocation>
</comment>
<dbReference type="GO" id="GO:0003697">
    <property type="term" value="F:single-stranded DNA binding"/>
    <property type="evidence" value="ECO:0007669"/>
    <property type="project" value="UniProtKB-UniRule"/>
</dbReference>
<dbReference type="RefSeq" id="WP_110460894.1">
    <property type="nucleotide sequence ID" value="NZ_QKMR01000004.1"/>
</dbReference>
<keyword evidence="10 12" id="KW-0234">DNA repair</keyword>
<evidence type="ECO:0000256" key="12">
    <source>
        <dbReference type="HAMAP-Rule" id="MF_00365"/>
    </source>
</evidence>
<gene>
    <name evidence="12" type="primary">recF</name>
    <name evidence="15" type="ORF">LY28_00815</name>
</gene>
<organism evidence="15 16">
    <name type="scientific">Ruminiclostridium sufflavum DSM 19573</name>
    <dbReference type="NCBI Taxonomy" id="1121337"/>
    <lineage>
        <taxon>Bacteria</taxon>
        <taxon>Bacillati</taxon>
        <taxon>Bacillota</taxon>
        <taxon>Clostridia</taxon>
        <taxon>Eubacteriales</taxon>
        <taxon>Oscillospiraceae</taxon>
        <taxon>Ruminiclostridium</taxon>
    </lineage>
</organism>
<evidence type="ECO:0000256" key="3">
    <source>
        <dbReference type="ARBA" id="ARBA00020170"/>
    </source>
</evidence>
<keyword evidence="8 12" id="KW-0067">ATP-binding</keyword>
<evidence type="ECO:0000256" key="13">
    <source>
        <dbReference type="RuleBase" id="RU000578"/>
    </source>
</evidence>
<dbReference type="InterPro" id="IPR042174">
    <property type="entry name" value="RecF_2"/>
</dbReference>
<keyword evidence="9 12" id="KW-0238">DNA-binding</keyword>
<evidence type="ECO:0000256" key="6">
    <source>
        <dbReference type="ARBA" id="ARBA00022741"/>
    </source>
</evidence>
<dbReference type="PANTHER" id="PTHR32182:SF0">
    <property type="entry name" value="DNA REPLICATION AND REPAIR PROTEIN RECF"/>
    <property type="match status" value="1"/>
</dbReference>
<evidence type="ECO:0000256" key="5">
    <source>
        <dbReference type="ARBA" id="ARBA00022705"/>
    </source>
</evidence>
<keyword evidence="5 12" id="KW-0235">DNA replication</keyword>
<dbReference type="Gene3D" id="3.40.50.300">
    <property type="entry name" value="P-loop containing nucleotide triphosphate hydrolases"/>
    <property type="match status" value="1"/>
</dbReference>
<dbReference type="HAMAP" id="MF_00365">
    <property type="entry name" value="RecF"/>
    <property type="match status" value="1"/>
</dbReference>
<dbReference type="GO" id="GO:0005737">
    <property type="term" value="C:cytoplasm"/>
    <property type="evidence" value="ECO:0007669"/>
    <property type="project" value="UniProtKB-SubCell"/>
</dbReference>
<dbReference type="EMBL" id="QKMR01000004">
    <property type="protein sequence ID" value="PYG88997.1"/>
    <property type="molecule type" value="Genomic_DNA"/>
</dbReference>
<dbReference type="PANTHER" id="PTHR32182">
    <property type="entry name" value="DNA REPLICATION AND REPAIR PROTEIN RECF"/>
    <property type="match status" value="1"/>
</dbReference>
<dbReference type="GO" id="GO:0000731">
    <property type="term" value="P:DNA synthesis involved in DNA repair"/>
    <property type="evidence" value="ECO:0007669"/>
    <property type="project" value="TreeGrafter"/>
</dbReference>
<dbReference type="InterPro" id="IPR018078">
    <property type="entry name" value="DNA-binding_RecF_CS"/>
</dbReference>
<evidence type="ECO:0000256" key="1">
    <source>
        <dbReference type="ARBA" id="ARBA00004496"/>
    </source>
</evidence>
<dbReference type="GO" id="GO:0006302">
    <property type="term" value="P:double-strand break repair"/>
    <property type="evidence" value="ECO:0007669"/>
    <property type="project" value="TreeGrafter"/>
</dbReference>
<dbReference type="Proteomes" id="UP000248132">
    <property type="component" value="Unassembled WGS sequence"/>
</dbReference>
<comment type="similarity">
    <text evidence="2 12 13">Belongs to the RecF family.</text>
</comment>